<dbReference type="SUPFAM" id="SSF49354">
    <property type="entry name" value="PapD-like"/>
    <property type="match status" value="1"/>
</dbReference>
<evidence type="ECO:0000259" key="1">
    <source>
        <dbReference type="Pfam" id="PF00345"/>
    </source>
</evidence>
<organism evidence="2 3">
    <name type="scientific">Daeguia caeni</name>
    <dbReference type="NCBI Taxonomy" id="439612"/>
    <lineage>
        <taxon>Bacteria</taxon>
        <taxon>Pseudomonadati</taxon>
        <taxon>Pseudomonadota</taxon>
        <taxon>Alphaproteobacteria</taxon>
        <taxon>Hyphomicrobiales</taxon>
        <taxon>Brucellaceae</taxon>
        <taxon>Daeguia</taxon>
    </lineage>
</organism>
<evidence type="ECO:0000313" key="3">
    <source>
        <dbReference type="Proteomes" id="UP001596042"/>
    </source>
</evidence>
<dbReference type="InterPro" id="IPR013783">
    <property type="entry name" value="Ig-like_fold"/>
</dbReference>
<reference evidence="3" key="1">
    <citation type="journal article" date="2019" name="Int. J. Syst. Evol. Microbiol.">
        <title>The Global Catalogue of Microorganisms (GCM) 10K type strain sequencing project: providing services to taxonomists for standard genome sequencing and annotation.</title>
        <authorList>
            <consortium name="The Broad Institute Genomics Platform"/>
            <consortium name="The Broad Institute Genome Sequencing Center for Infectious Disease"/>
            <person name="Wu L."/>
            <person name="Ma J."/>
        </authorList>
    </citation>
    <scope>NUCLEOTIDE SEQUENCE [LARGE SCALE GENOMIC DNA]</scope>
    <source>
        <strain evidence="3">CGMCC 1.15731</strain>
    </source>
</reference>
<dbReference type="PANTHER" id="PTHR30251:SF4">
    <property type="entry name" value="SLR1668 PROTEIN"/>
    <property type="match status" value="1"/>
</dbReference>
<dbReference type="Pfam" id="PF00345">
    <property type="entry name" value="PapD_N"/>
    <property type="match status" value="1"/>
</dbReference>
<dbReference type="EMBL" id="JBHSEL010000047">
    <property type="protein sequence ID" value="MFC4624833.1"/>
    <property type="molecule type" value="Genomic_DNA"/>
</dbReference>
<evidence type="ECO:0000313" key="2">
    <source>
        <dbReference type="EMBL" id="MFC4624833.1"/>
    </source>
</evidence>
<gene>
    <name evidence="2" type="ORF">ACFO1V_06285</name>
</gene>
<dbReference type="RefSeq" id="WP_374833497.1">
    <property type="nucleotide sequence ID" value="NZ_JBHEEZ010000026.1"/>
</dbReference>
<keyword evidence="3" id="KW-1185">Reference proteome</keyword>
<dbReference type="Gene3D" id="2.60.40.10">
    <property type="entry name" value="Immunoglobulins"/>
    <property type="match status" value="1"/>
</dbReference>
<dbReference type="Proteomes" id="UP001596042">
    <property type="component" value="Unassembled WGS sequence"/>
</dbReference>
<sequence length="215" mass="23543">MRLQPISLEVLGPTNAATITLRNEGRETVTVQTRMFKWTQSGGNGDVTTPTREVVVSPPTLKLKPGAKYVLRIVRTDKKPIKGEEAYRLLVDELPNPARMRNGAVTLTIRQSVPVFFIAQQASVPKLVWSYRQVGNRLIVTAHNNGERFLRVVDLEVKNSSGVVLGRHKGLSGYVLGNSSRSWTLPLKGRVGGELSISASSNIGMIDAKARSKAD</sequence>
<protein>
    <submittedName>
        <fullName evidence="2">Molecular chaperone</fullName>
    </submittedName>
</protein>
<dbReference type="PANTHER" id="PTHR30251">
    <property type="entry name" value="PILUS ASSEMBLY CHAPERONE"/>
    <property type="match status" value="1"/>
</dbReference>
<dbReference type="InterPro" id="IPR050643">
    <property type="entry name" value="Periplasmic_pilus_chap"/>
</dbReference>
<dbReference type="InterPro" id="IPR008962">
    <property type="entry name" value="PapD-like_sf"/>
</dbReference>
<feature type="domain" description="Pili assembly chaperone N-terminal" evidence="1">
    <location>
        <begin position="7"/>
        <end position="117"/>
    </location>
</feature>
<proteinExistence type="predicted"/>
<name>A0ABV9H349_9HYPH</name>
<dbReference type="InterPro" id="IPR016147">
    <property type="entry name" value="Pili_assmbl_chaperone_N"/>
</dbReference>
<comment type="caution">
    <text evidence="2">The sequence shown here is derived from an EMBL/GenBank/DDBJ whole genome shotgun (WGS) entry which is preliminary data.</text>
</comment>
<accession>A0ABV9H349</accession>